<proteinExistence type="predicted"/>
<organism evidence="4 5">
    <name type="scientific">Ancylobacter crimeensis</name>
    <dbReference type="NCBI Taxonomy" id="2579147"/>
    <lineage>
        <taxon>Bacteria</taxon>
        <taxon>Pseudomonadati</taxon>
        <taxon>Pseudomonadota</taxon>
        <taxon>Alphaproteobacteria</taxon>
        <taxon>Hyphomicrobiales</taxon>
        <taxon>Xanthobacteraceae</taxon>
        <taxon>Ancylobacter</taxon>
    </lineage>
</organism>
<sequence length="325" mass="35675">MQRQAARCVDEGASSAGASGLVVVTVTDRTYVELTGIMLLSLARHGGADVAAVHVFGNDLGPADRARLAACHPGVVLHDLDAGVRDLLGRLVARAHVAPSAYARLLIPNLLPDIGGRLLYVDCDTLINAPLTPLAGLDLKGHAVAAVRDQRRDAHAEWNRRLGLPEATPYLNTGVLLIDAPAWRAAELTRRCLDVALAHGDRLRMMDQDTLNIALAGDWYELERRWNYYESSYTARRSNNVSGFTSAGIIHFVGRSKPNHADCRHPARAIYRAYRAQSPWAQAPLLNPTLRNIRVYAMETLRRSLRVGLRLLDRLRGRPVGLQGD</sequence>
<dbReference type="PANTHER" id="PTHR13778">
    <property type="entry name" value="GLYCOSYLTRANSFERASE 8 DOMAIN-CONTAINING PROTEIN"/>
    <property type="match status" value="1"/>
</dbReference>
<dbReference type="CDD" id="cd04194">
    <property type="entry name" value="GT8_A4GalT_like"/>
    <property type="match status" value="1"/>
</dbReference>
<keyword evidence="2" id="KW-0808">Transferase</keyword>
<dbReference type="InterPro" id="IPR002495">
    <property type="entry name" value="Glyco_trans_8"/>
</dbReference>
<keyword evidence="5" id="KW-1185">Reference proteome</keyword>
<dbReference type="Pfam" id="PF01501">
    <property type="entry name" value="Glyco_transf_8"/>
    <property type="match status" value="1"/>
</dbReference>
<protein>
    <submittedName>
        <fullName evidence="4">Glycosyltransferase family 8 protein</fullName>
    </submittedName>
</protein>
<keyword evidence="1" id="KW-0328">Glycosyltransferase</keyword>
<dbReference type="Proteomes" id="UP001203284">
    <property type="component" value="Unassembled WGS sequence"/>
</dbReference>
<name>A0ABT0DEM6_9HYPH</name>
<dbReference type="InterPro" id="IPR050748">
    <property type="entry name" value="Glycosyltrans_8_dom-fam"/>
</dbReference>
<dbReference type="PANTHER" id="PTHR13778:SF47">
    <property type="entry name" value="LIPOPOLYSACCHARIDE 1,3-GALACTOSYLTRANSFERASE"/>
    <property type="match status" value="1"/>
</dbReference>
<gene>
    <name evidence="4" type="ORF">MWN34_15535</name>
</gene>
<evidence type="ECO:0000313" key="4">
    <source>
        <dbReference type="EMBL" id="MCK0198324.1"/>
    </source>
</evidence>
<dbReference type="Gene3D" id="3.90.550.10">
    <property type="entry name" value="Spore Coat Polysaccharide Biosynthesis Protein SpsA, Chain A"/>
    <property type="match status" value="1"/>
</dbReference>
<accession>A0ABT0DEM6</accession>
<dbReference type="EMBL" id="JALKCH010000010">
    <property type="protein sequence ID" value="MCK0198324.1"/>
    <property type="molecule type" value="Genomic_DNA"/>
</dbReference>
<comment type="caution">
    <text evidence="4">The sequence shown here is derived from an EMBL/GenBank/DDBJ whole genome shotgun (WGS) entry which is preliminary data.</text>
</comment>
<evidence type="ECO:0000256" key="1">
    <source>
        <dbReference type="ARBA" id="ARBA00022676"/>
    </source>
</evidence>
<evidence type="ECO:0000256" key="2">
    <source>
        <dbReference type="ARBA" id="ARBA00022679"/>
    </source>
</evidence>
<dbReference type="InterPro" id="IPR029044">
    <property type="entry name" value="Nucleotide-diphossugar_trans"/>
</dbReference>
<keyword evidence="3" id="KW-0479">Metal-binding</keyword>
<dbReference type="RefSeq" id="WP_247030217.1">
    <property type="nucleotide sequence ID" value="NZ_JALKCH010000010.1"/>
</dbReference>
<dbReference type="SUPFAM" id="SSF53448">
    <property type="entry name" value="Nucleotide-diphospho-sugar transferases"/>
    <property type="match status" value="1"/>
</dbReference>
<reference evidence="4 5" key="1">
    <citation type="submission" date="2022-04" db="EMBL/GenBank/DDBJ databases">
        <authorList>
            <person name="Grouzdev D.S."/>
            <person name="Pantiukh K.S."/>
            <person name="Krutkina M.S."/>
        </authorList>
    </citation>
    <scope>NUCLEOTIDE SEQUENCE [LARGE SCALE GENOMIC DNA]</scope>
    <source>
        <strain evidence="4 5">6x-1</strain>
    </source>
</reference>
<evidence type="ECO:0000313" key="5">
    <source>
        <dbReference type="Proteomes" id="UP001203284"/>
    </source>
</evidence>
<evidence type="ECO:0000256" key="3">
    <source>
        <dbReference type="ARBA" id="ARBA00022723"/>
    </source>
</evidence>